<feature type="domain" description="Myb-like" evidence="5">
    <location>
        <begin position="62"/>
        <end position="112"/>
    </location>
</feature>
<keyword evidence="2" id="KW-0238">DNA-binding</keyword>
<dbReference type="InterPro" id="IPR017930">
    <property type="entry name" value="Myb_dom"/>
</dbReference>
<dbReference type="PROSITE" id="PS51294">
    <property type="entry name" value="HTH_MYB"/>
    <property type="match status" value="2"/>
</dbReference>
<dbReference type="SUPFAM" id="SSF46689">
    <property type="entry name" value="Homeodomain-like"/>
    <property type="match status" value="1"/>
</dbReference>
<dbReference type="Gene3D" id="1.10.10.60">
    <property type="entry name" value="Homeodomain-like"/>
    <property type="match status" value="2"/>
</dbReference>
<protein>
    <submittedName>
        <fullName evidence="7">Uncharacterized protein</fullName>
    </submittedName>
</protein>
<keyword evidence="3" id="KW-0539">Nucleus</keyword>
<dbReference type="InterPro" id="IPR001005">
    <property type="entry name" value="SANT/Myb"/>
</dbReference>
<dbReference type="SMART" id="SM00717">
    <property type="entry name" value="SANT"/>
    <property type="match status" value="2"/>
</dbReference>
<gene>
    <name evidence="7" type="ORF">KY290_009828</name>
</gene>
<keyword evidence="8" id="KW-1185">Reference proteome</keyword>
<dbReference type="CDD" id="cd00167">
    <property type="entry name" value="SANT"/>
    <property type="match status" value="2"/>
</dbReference>
<evidence type="ECO:0000256" key="1">
    <source>
        <dbReference type="ARBA" id="ARBA00004123"/>
    </source>
</evidence>
<dbReference type="Proteomes" id="UP000826656">
    <property type="component" value="Unassembled WGS sequence"/>
</dbReference>
<evidence type="ECO:0000256" key="2">
    <source>
        <dbReference type="ARBA" id="ARBA00023125"/>
    </source>
</evidence>
<feature type="domain" description="HTH myb-type" evidence="6">
    <location>
        <begin position="62"/>
        <end position="116"/>
    </location>
</feature>
<dbReference type="Pfam" id="PF00249">
    <property type="entry name" value="Myb_DNA-binding"/>
    <property type="match status" value="2"/>
</dbReference>
<feature type="domain" description="HTH myb-type" evidence="6">
    <location>
        <begin position="9"/>
        <end position="61"/>
    </location>
</feature>
<evidence type="ECO:0000259" key="5">
    <source>
        <dbReference type="PROSITE" id="PS50090"/>
    </source>
</evidence>
<dbReference type="InterPro" id="IPR015495">
    <property type="entry name" value="Myb_TF_plants"/>
</dbReference>
<comment type="caution">
    <text evidence="7">The sequence shown here is derived from an EMBL/GenBank/DDBJ whole genome shotgun (WGS) entry which is preliminary data.</text>
</comment>
<feature type="domain" description="Myb-like" evidence="5">
    <location>
        <begin position="9"/>
        <end position="61"/>
    </location>
</feature>
<dbReference type="EMBL" id="JAIVGD010000005">
    <property type="protein sequence ID" value="KAH0772691.1"/>
    <property type="molecule type" value="Genomic_DNA"/>
</dbReference>
<dbReference type="PANTHER" id="PTHR47999">
    <property type="entry name" value="TRANSCRIPTION FACTOR MYB8-RELATED-RELATED"/>
    <property type="match status" value="1"/>
</dbReference>
<comment type="subcellular location">
    <subcellularLocation>
        <location evidence="1">Nucleus</location>
    </subcellularLocation>
</comment>
<evidence type="ECO:0000256" key="3">
    <source>
        <dbReference type="ARBA" id="ARBA00023242"/>
    </source>
</evidence>
<organism evidence="7 8">
    <name type="scientific">Solanum tuberosum</name>
    <name type="common">Potato</name>
    <dbReference type="NCBI Taxonomy" id="4113"/>
    <lineage>
        <taxon>Eukaryota</taxon>
        <taxon>Viridiplantae</taxon>
        <taxon>Streptophyta</taxon>
        <taxon>Embryophyta</taxon>
        <taxon>Tracheophyta</taxon>
        <taxon>Spermatophyta</taxon>
        <taxon>Magnoliopsida</taxon>
        <taxon>eudicotyledons</taxon>
        <taxon>Gunneridae</taxon>
        <taxon>Pentapetalae</taxon>
        <taxon>asterids</taxon>
        <taxon>lamiids</taxon>
        <taxon>Solanales</taxon>
        <taxon>Solanaceae</taxon>
        <taxon>Solanoideae</taxon>
        <taxon>Solaneae</taxon>
        <taxon>Solanum</taxon>
    </lineage>
</organism>
<dbReference type="PANTHER" id="PTHR47999:SF9">
    <property type="entry name" value="TRANSCRIPTION REPRESSOR MYB5-LIKE"/>
    <property type="match status" value="1"/>
</dbReference>
<reference evidence="7 8" key="1">
    <citation type="journal article" date="2021" name="bioRxiv">
        <title>Chromosome-scale and haplotype-resolved genome assembly of a tetraploid potato cultivar.</title>
        <authorList>
            <person name="Sun H."/>
            <person name="Jiao W.-B."/>
            <person name="Krause K."/>
            <person name="Campoy J.A."/>
            <person name="Goel M."/>
            <person name="Folz-Donahue K."/>
            <person name="Kukat C."/>
            <person name="Huettel B."/>
            <person name="Schneeberger K."/>
        </authorList>
    </citation>
    <scope>NUCLEOTIDE SEQUENCE [LARGE SCALE GENOMIC DNA]</scope>
    <source>
        <strain evidence="7">SolTubOtavaFocal</strain>
        <tissue evidence="7">Leaves</tissue>
    </source>
</reference>
<feature type="region of interest" description="Disordered" evidence="4">
    <location>
        <begin position="119"/>
        <end position="170"/>
    </location>
</feature>
<evidence type="ECO:0000259" key="6">
    <source>
        <dbReference type="PROSITE" id="PS51294"/>
    </source>
</evidence>
<accession>A0ABQ7VW15</accession>
<dbReference type="InterPro" id="IPR009057">
    <property type="entry name" value="Homeodomain-like_sf"/>
</dbReference>
<dbReference type="PROSITE" id="PS50090">
    <property type="entry name" value="MYB_LIKE"/>
    <property type="match status" value="2"/>
</dbReference>
<proteinExistence type="predicted"/>
<name>A0ABQ7VW15_SOLTU</name>
<evidence type="ECO:0000256" key="4">
    <source>
        <dbReference type="SAM" id="MobiDB-lite"/>
    </source>
</evidence>
<sequence>MGRAPCCSKVGMKKGPWSIEEDMLLTNYIHLHGEGNWRSLPMHAGLLRCGKSCRLRWVNYLRPGIKRGNFSPDEDDLIIRLYSLLGGRWSLIAGRLSGRTDNEIKNHWHTNLSKKLKALGIEPKSKKSTPKRTTKKKCRQNKEEKRRRQGKKARKTDNLLQQEVEKRKSRMEKDEVVGKFQVHIPKPIRLIPHGYSYSSSSKSDFQDKIGENDEICKKFQLFDELLNGCDNNISNECLEENMLKEVLLLTKKAIDWLGEERKPGTENKKDRNELNKERIYRTLRIFSSLQWLRVKKGYPHRRIAGIPGRCLSFRLKEKDNSECQEFTLSL</sequence>
<feature type="compositionally biased region" description="Basic residues" evidence="4">
    <location>
        <begin position="126"/>
        <end position="139"/>
    </location>
</feature>
<evidence type="ECO:0000313" key="7">
    <source>
        <dbReference type="EMBL" id="KAH0772691.1"/>
    </source>
</evidence>
<evidence type="ECO:0000313" key="8">
    <source>
        <dbReference type="Proteomes" id="UP000826656"/>
    </source>
</evidence>